<dbReference type="AlphaFoldDB" id="A0A382B396"/>
<sequence>VAWTVTAAGAIRKPKAKRSTQHLSSGNLSPLIGAKQLGQARWLLAAMVGLA</sequence>
<name>A0A382B396_9ZZZZ</name>
<gene>
    <name evidence="1" type="ORF">METZ01_LOCUS160845</name>
</gene>
<proteinExistence type="predicted"/>
<evidence type="ECO:0000313" key="1">
    <source>
        <dbReference type="EMBL" id="SVB07991.1"/>
    </source>
</evidence>
<reference evidence="1" key="1">
    <citation type="submission" date="2018-05" db="EMBL/GenBank/DDBJ databases">
        <authorList>
            <person name="Lanie J.A."/>
            <person name="Ng W.-L."/>
            <person name="Kazmierczak K.M."/>
            <person name="Andrzejewski T.M."/>
            <person name="Davidsen T.M."/>
            <person name="Wayne K.J."/>
            <person name="Tettelin H."/>
            <person name="Glass J.I."/>
            <person name="Rusch D."/>
            <person name="Podicherti R."/>
            <person name="Tsui H.-C.T."/>
            <person name="Winkler M.E."/>
        </authorList>
    </citation>
    <scope>NUCLEOTIDE SEQUENCE</scope>
</reference>
<dbReference type="EMBL" id="UINC01027919">
    <property type="protein sequence ID" value="SVB07991.1"/>
    <property type="molecule type" value="Genomic_DNA"/>
</dbReference>
<accession>A0A382B396</accession>
<feature type="non-terminal residue" evidence="1">
    <location>
        <position position="51"/>
    </location>
</feature>
<feature type="non-terminal residue" evidence="1">
    <location>
        <position position="1"/>
    </location>
</feature>
<protein>
    <submittedName>
        <fullName evidence="1">Uncharacterized protein</fullName>
    </submittedName>
</protein>
<organism evidence="1">
    <name type="scientific">marine metagenome</name>
    <dbReference type="NCBI Taxonomy" id="408172"/>
    <lineage>
        <taxon>unclassified sequences</taxon>
        <taxon>metagenomes</taxon>
        <taxon>ecological metagenomes</taxon>
    </lineage>
</organism>